<accession>A0ABS8C2W6</accession>
<evidence type="ECO:0000256" key="3">
    <source>
        <dbReference type="SAM" id="Phobius"/>
    </source>
</evidence>
<keyword evidence="3" id="KW-1133">Transmembrane helix</keyword>
<dbReference type="Gene3D" id="3.30.70.270">
    <property type="match status" value="1"/>
</dbReference>
<gene>
    <name evidence="6" type="ORF">JAO78_007560</name>
</gene>
<dbReference type="InterPro" id="IPR050469">
    <property type="entry name" value="Diguanylate_Cyclase"/>
</dbReference>
<comment type="catalytic activity">
    <reaction evidence="2">
        <text>2 GTP = 3',3'-c-di-GMP + 2 diphosphate</text>
        <dbReference type="Rhea" id="RHEA:24898"/>
        <dbReference type="ChEBI" id="CHEBI:33019"/>
        <dbReference type="ChEBI" id="CHEBI:37565"/>
        <dbReference type="ChEBI" id="CHEBI:58805"/>
        <dbReference type="EC" id="2.7.7.65"/>
    </reaction>
</comment>
<sequence length="570" mass="64417">MNRCQMLIRATLLVVLCLWSLLATADTALTDTEIALVNERLFLLDDPKSSLTPQEAFAAYKRNEFTQNTQNKVSFGFTQSTIWAVLTVENVTDAPLQGVIKIDNAWLDNIDLYFFTADQLTYQVSTGDNVPFSDRSRRDRMPSVAHKFPLGTSHVLFRINSEDPLTIPVYMGSERAMAKALNKNAYFYGALYGGLLILLIYNLALYFYLKEIKYLLYPIYLFAFTAFNFTYTGHGFWLLWSGSVSLQQWLMPSLMFCYLISAVMFTIGFLNTRTCLPALYTYRQRIYASLIVIAALIFLSGDRAFIIMTQLIMLTILSVWMLVVGYLAFKNNDPLAKFFIPAIIMGTGGATISSFATWGIIPYSQWAFRGIEIGMLLEMSLLSISLGFNFKLAQKARIVAESNALHDPLTNLYNRRAFSKLVYPSWELGKRHNIPMSIMLMDLDWFKRINDQFGHTAGDSVLKAVAKEIKSRLRESDIPLRWGGEEFLIFLPNTNSDQAQQLAKVLRAQIEKIDLNKIGNVTMSIGVVSATPNQIDLDKLIILADEALYSAKEKGRNTVVVTSYNTPVAD</sequence>
<feature type="transmembrane region" description="Helical" evidence="3">
    <location>
        <begin position="249"/>
        <end position="270"/>
    </location>
</feature>
<proteinExistence type="predicted"/>
<protein>
    <recommendedName>
        <fullName evidence="1">diguanylate cyclase</fullName>
        <ecNumber evidence="1">2.7.7.65</ecNumber>
    </recommendedName>
</protein>
<dbReference type="InterPro" id="IPR000160">
    <property type="entry name" value="GGDEF_dom"/>
</dbReference>
<dbReference type="Pfam" id="PF00990">
    <property type="entry name" value="GGDEF"/>
    <property type="match status" value="1"/>
</dbReference>
<dbReference type="SUPFAM" id="SSF55073">
    <property type="entry name" value="Nucleotide cyclase"/>
    <property type="match status" value="1"/>
</dbReference>
<feature type="chain" id="PRO_5045797295" description="diguanylate cyclase" evidence="4">
    <location>
        <begin position="26"/>
        <end position="570"/>
    </location>
</feature>
<feature type="domain" description="GGDEF" evidence="5">
    <location>
        <begin position="434"/>
        <end position="564"/>
    </location>
</feature>
<dbReference type="Gene3D" id="2.60.40.2380">
    <property type="match status" value="1"/>
</dbReference>
<evidence type="ECO:0000256" key="2">
    <source>
        <dbReference type="ARBA" id="ARBA00034247"/>
    </source>
</evidence>
<evidence type="ECO:0000313" key="6">
    <source>
        <dbReference type="EMBL" id="MCB5226673.1"/>
    </source>
</evidence>
<dbReference type="Pfam" id="PF07696">
    <property type="entry name" value="7TMR-DISMED2"/>
    <property type="match status" value="1"/>
</dbReference>
<dbReference type="Proteomes" id="UP000633814">
    <property type="component" value="Unassembled WGS sequence"/>
</dbReference>
<dbReference type="NCBIfam" id="TIGR00254">
    <property type="entry name" value="GGDEF"/>
    <property type="match status" value="1"/>
</dbReference>
<keyword evidence="3" id="KW-0812">Transmembrane</keyword>
<dbReference type="SMART" id="SM00267">
    <property type="entry name" value="GGDEF"/>
    <property type="match status" value="1"/>
</dbReference>
<dbReference type="EC" id="2.7.7.65" evidence="1"/>
<feature type="transmembrane region" description="Helical" evidence="3">
    <location>
        <begin position="215"/>
        <end position="237"/>
    </location>
</feature>
<evidence type="ECO:0000256" key="4">
    <source>
        <dbReference type="SAM" id="SignalP"/>
    </source>
</evidence>
<feature type="transmembrane region" description="Helical" evidence="3">
    <location>
        <begin position="338"/>
        <end position="361"/>
    </location>
</feature>
<dbReference type="Pfam" id="PF07695">
    <property type="entry name" value="7TMR-DISM_7TM"/>
    <property type="match status" value="1"/>
</dbReference>
<evidence type="ECO:0000256" key="1">
    <source>
        <dbReference type="ARBA" id="ARBA00012528"/>
    </source>
</evidence>
<keyword evidence="3" id="KW-0472">Membrane</keyword>
<dbReference type="PANTHER" id="PTHR45138">
    <property type="entry name" value="REGULATORY COMPONENTS OF SENSORY TRANSDUCTION SYSTEM"/>
    <property type="match status" value="1"/>
</dbReference>
<feature type="signal peptide" evidence="4">
    <location>
        <begin position="1"/>
        <end position="25"/>
    </location>
</feature>
<evidence type="ECO:0000313" key="7">
    <source>
        <dbReference type="Proteomes" id="UP000633814"/>
    </source>
</evidence>
<name>A0ABS8C2W6_9ALTE</name>
<organism evidence="6 7">
    <name type="scientific">Alishewanella maricola</name>
    <dbReference type="NCBI Taxonomy" id="2795740"/>
    <lineage>
        <taxon>Bacteria</taxon>
        <taxon>Pseudomonadati</taxon>
        <taxon>Pseudomonadota</taxon>
        <taxon>Gammaproteobacteria</taxon>
        <taxon>Alteromonadales</taxon>
        <taxon>Alteromonadaceae</taxon>
        <taxon>Alishewanella</taxon>
    </lineage>
</organism>
<evidence type="ECO:0000259" key="5">
    <source>
        <dbReference type="PROSITE" id="PS50887"/>
    </source>
</evidence>
<keyword evidence="7" id="KW-1185">Reference proteome</keyword>
<keyword evidence="4" id="KW-0732">Signal</keyword>
<feature type="transmembrane region" description="Helical" evidence="3">
    <location>
        <begin position="185"/>
        <end position="208"/>
    </location>
</feature>
<dbReference type="PANTHER" id="PTHR45138:SF9">
    <property type="entry name" value="DIGUANYLATE CYCLASE DGCM-RELATED"/>
    <property type="match status" value="1"/>
</dbReference>
<feature type="transmembrane region" description="Helical" evidence="3">
    <location>
        <begin position="305"/>
        <end position="329"/>
    </location>
</feature>
<dbReference type="InterPro" id="IPR011622">
    <property type="entry name" value="7TMR_DISM_rcpt_extracell_dom2"/>
</dbReference>
<dbReference type="InterPro" id="IPR043128">
    <property type="entry name" value="Rev_trsase/Diguanyl_cyclase"/>
</dbReference>
<dbReference type="InterPro" id="IPR029787">
    <property type="entry name" value="Nucleotide_cyclase"/>
</dbReference>
<feature type="transmembrane region" description="Helical" evidence="3">
    <location>
        <begin position="367"/>
        <end position="388"/>
    </location>
</feature>
<dbReference type="CDD" id="cd01949">
    <property type="entry name" value="GGDEF"/>
    <property type="match status" value="1"/>
</dbReference>
<reference evidence="6 7" key="1">
    <citation type="submission" date="2021-10" db="EMBL/GenBank/DDBJ databases">
        <title>Alishewanella koreense sp. nov. isolated from seawater of southwestern coast in South Korea and the proposal for the reclassification of Rheinheimera perlucida and Rheinheimera tuosuensis as Arsukibacterium perlucida and Arsukibacterium tuosuensis.</title>
        <authorList>
            <person name="Kim K.H."/>
            <person name="Ruan W."/>
            <person name="Kim K.R."/>
            <person name="Baek J.H."/>
            <person name="Jeon C.O."/>
        </authorList>
    </citation>
    <scope>NUCLEOTIDE SEQUENCE [LARGE SCALE GENOMIC DNA]</scope>
    <source>
        <strain evidence="6 7">16-MA</strain>
    </source>
</reference>
<comment type="caution">
    <text evidence="6">The sequence shown here is derived from an EMBL/GenBank/DDBJ whole genome shotgun (WGS) entry which is preliminary data.</text>
</comment>
<feature type="transmembrane region" description="Helical" evidence="3">
    <location>
        <begin position="282"/>
        <end position="299"/>
    </location>
</feature>
<dbReference type="EMBL" id="JAEINI020000004">
    <property type="protein sequence ID" value="MCB5226673.1"/>
    <property type="molecule type" value="Genomic_DNA"/>
</dbReference>
<dbReference type="PROSITE" id="PS50887">
    <property type="entry name" value="GGDEF"/>
    <property type="match status" value="1"/>
</dbReference>
<dbReference type="InterPro" id="IPR011623">
    <property type="entry name" value="7TMR_DISM_rcpt_extracell_dom1"/>
</dbReference>